<name>A0ACD5AKS2_9ACTN</name>
<dbReference type="Proteomes" id="UP001432251">
    <property type="component" value="Chromosome"/>
</dbReference>
<organism evidence="1 2">
    <name type="scientific">Streptomyces citrinus</name>
    <dbReference type="NCBI Taxonomy" id="3118173"/>
    <lineage>
        <taxon>Bacteria</taxon>
        <taxon>Bacillati</taxon>
        <taxon>Actinomycetota</taxon>
        <taxon>Actinomycetes</taxon>
        <taxon>Kitasatosporales</taxon>
        <taxon>Streptomycetaceae</taxon>
        <taxon>Streptomyces</taxon>
    </lineage>
</organism>
<sequence length="277" mass="28988">MAPPSAGAVRAARLAVAQISLQDRPDLRELAAGPEPGAATPRWRRRRLLVAAAAVLALALGGAAYPVLGGDPAADASAASFLSEVAETAAAGPAPSAPYWKVRVAVVNEDDGRRTDTTYIDRGGRVWSVASDGSVQKPGPKLMHWRVGDRRLTWKQLGTLPASADALAARLGPDAFDQAVMLLEGAPLRPAVRAALFEILADQDGVELIGTVEDSRGRTGTAVEYTTAPSEFTGERTTIRLVIAPGSGELLESASRTKGRPDERTTFLEVGPADHVG</sequence>
<keyword evidence="2" id="KW-1185">Reference proteome</keyword>
<evidence type="ECO:0000313" key="2">
    <source>
        <dbReference type="Proteomes" id="UP001432251"/>
    </source>
</evidence>
<protein>
    <submittedName>
        <fullName evidence="1">Uncharacterized protein</fullName>
    </submittedName>
</protein>
<dbReference type="EMBL" id="CP146022">
    <property type="protein sequence ID" value="WWQ67779.1"/>
    <property type="molecule type" value="Genomic_DNA"/>
</dbReference>
<proteinExistence type="predicted"/>
<accession>A0ACD5AKS2</accession>
<gene>
    <name evidence="1" type="ORF">V2W30_33590</name>
</gene>
<reference evidence="1" key="1">
    <citation type="journal article" date="2025" name="Int. J. Syst. Evol. Microbiol.">
        <title>Streptomyces citrinus sp. nov., with yellow diffusible pigment.</title>
        <authorList>
            <person name="He Y."/>
            <person name="Yang E."/>
            <person name="Xu J."/>
            <person name="Sun Y."/>
            <person name="Sun L."/>
        </authorList>
    </citation>
    <scope>NUCLEOTIDE SEQUENCE</scope>
    <source>
        <strain evidence="1">Q6</strain>
    </source>
</reference>
<evidence type="ECO:0000313" key="1">
    <source>
        <dbReference type="EMBL" id="WWQ67779.1"/>
    </source>
</evidence>